<evidence type="ECO:0000313" key="14">
    <source>
        <dbReference type="Proteomes" id="UP000238563"/>
    </source>
</evidence>
<evidence type="ECO:0000256" key="7">
    <source>
        <dbReference type="ARBA" id="ARBA00023239"/>
    </source>
</evidence>
<dbReference type="SUPFAM" id="SSF52317">
    <property type="entry name" value="Class I glutamine amidotransferase-like"/>
    <property type="match status" value="1"/>
</dbReference>
<dbReference type="GO" id="GO:0004359">
    <property type="term" value="F:glutaminase activity"/>
    <property type="evidence" value="ECO:0007669"/>
    <property type="project" value="UniProtKB-EC"/>
</dbReference>
<dbReference type="InterPro" id="IPR010139">
    <property type="entry name" value="Imidazole-glycPsynth_HisH"/>
</dbReference>
<sequence length="216" mass="23427">MRVAIIDYGSGNLRSATKAFERAARESGIAATIDLTADAERVRTADRIVLPGVGAYADCRRGLHAVPGMPEAIHEVAVEKARPFLGICVGMQLMSSRGLEKTISAGFDWIKGDVREMVPSDPTLKIPQIGWNTLRLTRPHPLFDGIRTGPDGLHAYFVHSYFLDAETENDVLAVTDYGGPVTAAVANDNMAGTQFHPEKSQALGLALIANFLRWQP</sequence>
<dbReference type="InterPro" id="IPR017926">
    <property type="entry name" value="GATASE"/>
</dbReference>
<name>A0A2S9JJ37_9HYPH</name>
<dbReference type="EC" id="3.5.1.2" evidence="10"/>
<dbReference type="UniPathway" id="UPA00031">
    <property type="reaction ID" value="UER00010"/>
</dbReference>
<dbReference type="NCBIfam" id="TIGR01855">
    <property type="entry name" value="IMP_synth_hisH"/>
    <property type="match status" value="1"/>
</dbReference>
<dbReference type="PIRSF" id="PIRSF000495">
    <property type="entry name" value="Amidotransf_hisH"/>
    <property type="match status" value="1"/>
</dbReference>
<evidence type="ECO:0000256" key="6">
    <source>
        <dbReference type="ARBA" id="ARBA00023102"/>
    </source>
</evidence>
<dbReference type="GO" id="GO:0005737">
    <property type="term" value="C:cytoplasm"/>
    <property type="evidence" value="ECO:0007669"/>
    <property type="project" value="UniProtKB-SubCell"/>
</dbReference>
<dbReference type="InterPro" id="IPR029062">
    <property type="entry name" value="Class_I_gatase-like"/>
</dbReference>
<keyword evidence="7 10" id="KW-0456">Lyase</keyword>
<dbReference type="Pfam" id="PF00117">
    <property type="entry name" value="GATase"/>
    <property type="match status" value="1"/>
</dbReference>
<feature type="domain" description="Glutamine amidotransferase" evidence="12">
    <location>
        <begin position="14"/>
        <end position="211"/>
    </location>
</feature>
<gene>
    <name evidence="10" type="primary">hisH</name>
    <name evidence="13" type="ORF">C5750_12000</name>
</gene>
<comment type="subcellular location">
    <subcellularLocation>
        <location evidence="10">Cytoplasm</location>
    </subcellularLocation>
</comment>
<dbReference type="PROSITE" id="PS51273">
    <property type="entry name" value="GATASE_TYPE_1"/>
    <property type="match status" value="1"/>
</dbReference>
<comment type="subunit">
    <text evidence="2 10">Heterodimer of HisH and HisF.</text>
</comment>
<keyword evidence="3 10" id="KW-0028">Amino-acid biosynthesis</keyword>
<comment type="caution">
    <text evidence="13">The sequence shown here is derived from an EMBL/GenBank/DDBJ whole genome shotgun (WGS) entry which is preliminary data.</text>
</comment>
<reference evidence="13 14" key="1">
    <citation type="submission" date="2018-02" db="EMBL/GenBank/DDBJ databases">
        <title>The draft genome of Phyllobacterium myrsinacearum DSM5892.</title>
        <authorList>
            <person name="Li L."/>
            <person name="Liu L."/>
            <person name="Zhang X."/>
            <person name="Wang T."/>
        </authorList>
    </citation>
    <scope>NUCLEOTIDE SEQUENCE [LARGE SCALE GENOMIC DNA]</scope>
    <source>
        <strain evidence="13 14">DSM 5892</strain>
    </source>
</reference>
<dbReference type="HAMAP" id="MF_00278">
    <property type="entry name" value="HisH"/>
    <property type="match status" value="1"/>
</dbReference>
<keyword evidence="6 10" id="KW-0368">Histidine biosynthesis</keyword>
<comment type="catalytic activity">
    <reaction evidence="9 10">
        <text>L-glutamine + H2O = L-glutamate + NH4(+)</text>
        <dbReference type="Rhea" id="RHEA:15889"/>
        <dbReference type="ChEBI" id="CHEBI:15377"/>
        <dbReference type="ChEBI" id="CHEBI:28938"/>
        <dbReference type="ChEBI" id="CHEBI:29985"/>
        <dbReference type="ChEBI" id="CHEBI:58359"/>
        <dbReference type="EC" id="3.5.1.2"/>
    </reaction>
</comment>
<feature type="active site" description="Nucleophile" evidence="10 11">
    <location>
        <position position="88"/>
    </location>
</feature>
<evidence type="ECO:0000256" key="5">
    <source>
        <dbReference type="ARBA" id="ARBA00022962"/>
    </source>
</evidence>
<dbReference type="PANTHER" id="PTHR42701">
    <property type="entry name" value="IMIDAZOLE GLYCEROL PHOSPHATE SYNTHASE SUBUNIT HISH"/>
    <property type="match status" value="1"/>
</dbReference>
<accession>A0A2S9JJ37</accession>
<evidence type="ECO:0000313" key="13">
    <source>
        <dbReference type="EMBL" id="PRD53121.1"/>
    </source>
</evidence>
<feature type="active site" evidence="10 11">
    <location>
        <position position="198"/>
    </location>
</feature>
<evidence type="ECO:0000256" key="4">
    <source>
        <dbReference type="ARBA" id="ARBA00022801"/>
    </source>
</evidence>
<dbReference type="CDD" id="cd01748">
    <property type="entry name" value="GATase1_IGP_Synthase"/>
    <property type="match status" value="1"/>
</dbReference>
<evidence type="ECO:0000256" key="3">
    <source>
        <dbReference type="ARBA" id="ARBA00022605"/>
    </source>
</evidence>
<dbReference type="GO" id="GO:0016829">
    <property type="term" value="F:lyase activity"/>
    <property type="evidence" value="ECO:0007669"/>
    <property type="project" value="UniProtKB-KW"/>
</dbReference>
<dbReference type="AlphaFoldDB" id="A0A2S9JJ37"/>
<keyword evidence="5 10" id="KW-0315">Glutamine amidotransferase</keyword>
<evidence type="ECO:0000256" key="10">
    <source>
        <dbReference type="HAMAP-Rule" id="MF_00278"/>
    </source>
</evidence>
<dbReference type="Gene3D" id="3.40.50.880">
    <property type="match status" value="1"/>
</dbReference>
<dbReference type="GO" id="GO:0000105">
    <property type="term" value="P:L-histidine biosynthetic process"/>
    <property type="evidence" value="ECO:0007669"/>
    <property type="project" value="UniProtKB-UniRule"/>
</dbReference>
<organism evidence="13 14">
    <name type="scientific">Phyllobacterium myrsinacearum</name>
    <dbReference type="NCBI Taxonomy" id="28101"/>
    <lineage>
        <taxon>Bacteria</taxon>
        <taxon>Pseudomonadati</taxon>
        <taxon>Pseudomonadota</taxon>
        <taxon>Alphaproteobacteria</taxon>
        <taxon>Hyphomicrobiales</taxon>
        <taxon>Phyllobacteriaceae</taxon>
        <taxon>Phyllobacterium</taxon>
    </lineage>
</organism>
<dbReference type="EC" id="4.3.2.10" evidence="10"/>
<evidence type="ECO:0000256" key="1">
    <source>
        <dbReference type="ARBA" id="ARBA00005091"/>
    </source>
</evidence>
<keyword evidence="14" id="KW-1185">Reference proteome</keyword>
<evidence type="ECO:0000256" key="9">
    <source>
        <dbReference type="ARBA" id="ARBA00049534"/>
    </source>
</evidence>
<dbReference type="GO" id="GO:0000107">
    <property type="term" value="F:imidazoleglycerol-phosphate synthase activity"/>
    <property type="evidence" value="ECO:0007669"/>
    <property type="project" value="UniProtKB-UniRule"/>
</dbReference>
<feature type="active site" evidence="10 11">
    <location>
        <position position="196"/>
    </location>
</feature>
<comment type="catalytic activity">
    <reaction evidence="8 10">
        <text>5-[(5-phospho-1-deoxy-D-ribulos-1-ylimino)methylamino]-1-(5-phospho-beta-D-ribosyl)imidazole-4-carboxamide + L-glutamine = D-erythro-1-(imidazol-4-yl)glycerol 3-phosphate + 5-amino-1-(5-phospho-beta-D-ribosyl)imidazole-4-carboxamide + L-glutamate + H(+)</text>
        <dbReference type="Rhea" id="RHEA:24793"/>
        <dbReference type="ChEBI" id="CHEBI:15378"/>
        <dbReference type="ChEBI" id="CHEBI:29985"/>
        <dbReference type="ChEBI" id="CHEBI:58278"/>
        <dbReference type="ChEBI" id="CHEBI:58359"/>
        <dbReference type="ChEBI" id="CHEBI:58475"/>
        <dbReference type="ChEBI" id="CHEBI:58525"/>
        <dbReference type="EC" id="4.3.2.10"/>
    </reaction>
</comment>
<comment type="pathway">
    <text evidence="1 10">Amino-acid biosynthesis; L-histidine biosynthesis; L-histidine from 5-phospho-alpha-D-ribose 1-diphosphate: step 5/9.</text>
</comment>
<evidence type="ECO:0000256" key="2">
    <source>
        <dbReference type="ARBA" id="ARBA00011152"/>
    </source>
</evidence>
<keyword evidence="4 10" id="KW-0378">Hydrolase</keyword>
<evidence type="ECO:0000256" key="8">
    <source>
        <dbReference type="ARBA" id="ARBA00047838"/>
    </source>
</evidence>
<evidence type="ECO:0000256" key="11">
    <source>
        <dbReference type="PIRSR" id="PIRSR000495-1"/>
    </source>
</evidence>
<dbReference type="EMBL" id="PVBT01000003">
    <property type="protein sequence ID" value="PRD53121.1"/>
    <property type="molecule type" value="Genomic_DNA"/>
</dbReference>
<proteinExistence type="inferred from homology"/>
<dbReference type="OrthoDB" id="9807137at2"/>
<dbReference type="RefSeq" id="WP_105734129.1">
    <property type="nucleotide sequence ID" value="NZ_PVBT01000003.1"/>
</dbReference>
<dbReference type="PANTHER" id="PTHR42701:SF1">
    <property type="entry name" value="IMIDAZOLE GLYCEROL PHOSPHATE SYNTHASE SUBUNIT HISH"/>
    <property type="match status" value="1"/>
</dbReference>
<evidence type="ECO:0000259" key="12">
    <source>
        <dbReference type="Pfam" id="PF00117"/>
    </source>
</evidence>
<protein>
    <recommendedName>
        <fullName evidence="10">Imidazole glycerol phosphate synthase subunit HisH</fullName>
        <ecNumber evidence="10">4.3.2.10</ecNumber>
    </recommendedName>
    <alternativeName>
        <fullName evidence="10">IGP synthase glutaminase subunit</fullName>
        <ecNumber evidence="10">3.5.1.2</ecNumber>
    </alternativeName>
    <alternativeName>
        <fullName evidence="10">IGP synthase subunit HisH</fullName>
    </alternativeName>
    <alternativeName>
        <fullName evidence="10">ImGP synthase subunit HisH</fullName>
        <shortName evidence="10">IGPS subunit HisH</shortName>
    </alternativeName>
</protein>
<dbReference type="Proteomes" id="UP000238563">
    <property type="component" value="Unassembled WGS sequence"/>
</dbReference>
<keyword evidence="10" id="KW-0963">Cytoplasm</keyword>
<comment type="function">
    <text evidence="10">IGPS catalyzes the conversion of PRFAR and glutamine to IGP, AICAR and glutamate. The HisH subunit catalyzes the hydrolysis of glutamine to glutamate and ammonia as part of the synthesis of IGP and AICAR. The resulting ammonia molecule is channeled to the active site of HisF.</text>
</comment>